<organism evidence="5">
    <name type="scientific">hydrothermal vent metagenome</name>
    <dbReference type="NCBI Taxonomy" id="652676"/>
    <lineage>
        <taxon>unclassified sequences</taxon>
        <taxon>metagenomes</taxon>
        <taxon>ecological metagenomes</taxon>
    </lineage>
</organism>
<dbReference type="PANTHER" id="PTHR42872:SF6">
    <property type="entry name" value="PROTEIN-GLUTAMATE METHYLESTERASE_PROTEIN-GLUTAMINE GLUTAMINASE"/>
    <property type="match status" value="1"/>
</dbReference>
<dbReference type="PROSITE" id="PS50122">
    <property type="entry name" value="CHEB"/>
    <property type="match status" value="1"/>
</dbReference>
<gene>
    <name evidence="5" type="ORF">MNBD_GAMMA10-228</name>
</gene>
<evidence type="ECO:0000259" key="4">
    <source>
        <dbReference type="PROSITE" id="PS50122"/>
    </source>
</evidence>
<dbReference type="InterPro" id="IPR000673">
    <property type="entry name" value="Sig_transdc_resp-reg_Me-estase"/>
</dbReference>
<dbReference type="EC" id="3.1.1.61" evidence="2"/>
<reference evidence="5" key="1">
    <citation type="submission" date="2018-06" db="EMBL/GenBank/DDBJ databases">
        <authorList>
            <person name="Zhirakovskaya E."/>
        </authorList>
    </citation>
    <scope>NUCLEOTIDE SEQUENCE</scope>
</reference>
<dbReference type="Gene3D" id="3.40.50.180">
    <property type="entry name" value="Methylesterase CheB, C-terminal domain"/>
    <property type="match status" value="1"/>
</dbReference>
<evidence type="ECO:0000256" key="3">
    <source>
        <dbReference type="ARBA" id="ARBA00048267"/>
    </source>
</evidence>
<evidence type="ECO:0000256" key="1">
    <source>
        <dbReference type="ARBA" id="ARBA00022801"/>
    </source>
</evidence>
<keyword evidence="1 5" id="KW-0378">Hydrolase</keyword>
<dbReference type="InterPro" id="IPR035909">
    <property type="entry name" value="CheB_C"/>
</dbReference>
<dbReference type="GO" id="GO:0006935">
    <property type="term" value="P:chemotaxis"/>
    <property type="evidence" value="ECO:0007669"/>
    <property type="project" value="InterPro"/>
</dbReference>
<dbReference type="GO" id="GO:0000156">
    <property type="term" value="F:phosphorelay response regulator activity"/>
    <property type="evidence" value="ECO:0007669"/>
    <property type="project" value="InterPro"/>
</dbReference>
<dbReference type="GO" id="GO:0008984">
    <property type="term" value="F:protein-glutamate methylesterase activity"/>
    <property type="evidence" value="ECO:0007669"/>
    <property type="project" value="UniProtKB-EC"/>
</dbReference>
<feature type="domain" description="CheB-type methylesterase" evidence="4">
    <location>
        <begin position="1"/>
        <end position="138"/>
    </location>
</feature>
<dbReference type="PANTHER" id="PTHR42872">
    <property type="entry name" value="PROTEIN-GLUTAMATE METHYLESTERASE/PROTEIN-GLUTAMINE GLUTAMINASE"/>
    <property type="match status" value="1"/>
</dbReference>
<dbReference type="AlphaFoldDB" id="A0A3B0XY16"/>
<dbReference type="SUPFAM" id="SSF52738">
    <property type="entry name" value="Methylesterase CheB, C-terminal domain"/>
    <property type="match status" value="1"/>
</dbReference>
<feature type="non-terminal residue" evidence="5">
    <location>
        <position position="1"/>
    </location>
</feature>
<accession>A0A3B0XY16</accession>
<dbReference type="Pfam" id="PF01339">
    <property type="entry name" value="CheB_methylest"/>
    <property type="match status" value="1"/>
</dbReference>
<dbReference type="EMBL" id="UOFJ01000311">
    <property type="protein sequence ID" value="VAW68157.1"/>
    <property type="molecule type" value="Genomic_DNA"/>
</dbReference>
<dbReference type="GO" id="GO:0005737">
    <property type="term" value="C:cytoplasm"/>
    <property type="evidence" value="ECO:0007669"/>
    <property type="project" value="InterPro"/>
</dbReference>
<proteinExistence type="predicted"/>
<name>A0A3B0XY16_9ZZZZ</name>
<evidence type="ECO:0000256" key="2">
    <source>
        <dbReference type="ARBA" id="ARBA00039140"/>
    </source>
</evidence>
<protein>
    <recommendedName>
        <fullName evidence="2">protein-glutamate methylesterase</fullName>
        <ecNumber evidence="2">3.1.1.61</ecNumber>
    </recommendedName>
</protein>
<comment type="catalytic activity">
    <reaction evidence="3">
        <text>[protein]-L-glutamate 5-O-methyl ester + H2O = L-glutamyl-[protein] + methanol + H(+)</text>
        <dbReference type="Rhea" id="RHEA:23236"/>
        <dbReference type="Rhea" id="RHEA-COMP:10208"/>
        <dbReference type="Rhea" id="RHEA-COMP:10311"/>
        <dbReference type="ChEBI" id="CHEBI:15377"/>
        <dbReference type="ChEBI" id="CHEBI:15378"/>
        <dbReference type="ChEBI" id="CHEBI:17790"/>
        <dbReference type="ChEBI" id="CHEBI:29973"/>
        <dbReference type="ChEBI" id="CHEBI:82795"/>
        <dbReference type="EC" id="3.1.1.61"/>
    </reaction>
</comment>
<evidence type="ECO:0000313" key="5">
    <source>
        <dbReference type="EMBL" id="VAW68157.1"/>
    </source>
</evidence>
<dbReference type="CDD" id="cd16432">
    <property type="entry name" value="CheB_Rec"/>
    <property type="match status" value="1"/>
</dbReference>
<sequence>SQVTVCEPSDGQKILPGYVYIAPGDKHLMVERCGAEYICKLSDGPPVSRHKPSVDVMFRSVAQNVGPNAMGVMLTGMGADGAQGMLEMKQQGAYNISQDEDSCVVWGMPGSAVKIGAVDKELTLSEIGKEILKYCMSS</sequence>